<accession>A0A699INA9</accession>
<dbReference type="EMBL" id="BKCJ010313321">
    <property type="protein sequence ID" value="GEZ71147.1"/>
    <property type="molecule type" value="Genomic_DNA"/>
</dbReference>
<evidence type="ECO:0000256" key="1">
    <source>
        <dbReference type="SAM" id="MobiDB-lite"/>
    </source>
</evidence>
<protein>
    <submittedName>
        <fullName evidence="2">Uncharacterized protein</fullName>
    </submittedName>
</protein>
<dbReference type="AlphaFoldDB" id="A0A699INA9"/>
<reference evidence="2" key="1">
    <citation type="journal article" date="2019" name="Sci. Rep.">
        <title>Draft genome of Tanacetum cinerariifolium, the natural source of mosquito coil.</title>
        <authorList>
            <person name="Yamashiro T."/>
            <person name="Shiraishi A."/>
            <person name="Satake H."/>
            <person name="Nakayama K."/>
        </authorList>
    </citation>
    <scope>NUCLEOTIDE SEQUENCE</scope>
</reference>
<name>A0A699INA9_TANCI</name>
<feature type="region of interest" description="Disordered" evidence="1">
    <location>
        <begin position="123"/>
        <end position="145"/>
    </location>
</feature>
<feature type="non-terminal residue" evidence="2">
    <location>
        <position position="1"/>
    </location>
</feature>
<proteinExistence type="predicted"/>
<comment type="caution">
    <text evidence="2">The sequence shown here is derived from an EMBL/GenBank/DDBJ whole genome shotgun (WGS) entry which is preliminary data.</text>
</comment>
<evidence type="ECO:0000313" key="2">
    <source>
        <dbReference type="EMBL" id="GEZ71147.1"/>
    </source>
</evidence>
<gene>
    <name evidence="2" type="ORF">Tci_543120</name>
</gene>
<organism evidence="2">
    <name type="scientific">Tanacetum cinerariifolium</name>
    <name type="common">Dalmatian daisy</name>
    <name type="synonym">Chrysanthemum cinerariifolium</name>
    <dbReference type="NCBI Taxonomy" id="118510"/>
    <lineage>
        <taxon>Eukaryota</taxon>
        <taxon>Viridiplantae</taxon>
        <taxon>Streptophyta</taxon>
        <taxon>Embryophyta</taxon>
        <taxon>Tracheophyta</taxon>
        <taxon>Spermatophyta</taxon>
        <taxon>Magnoliopsida</taxon>
        <taxon>eudicotyledons</taxon>
        <taxon>Gunneridae</taxon>
        <taxon>Pentapetalae</taxon>
        <taxon>asterids</taxon>
        <taxon>campanulids</taxon>
        <taxon>Asterales</taxon>
        <taxon>Asteraceae</taxon>
        <taxon>Asteroideae</taxon>
        <taxon>Anthemideae</taxon>
        <taxon>Anthemidinae</taxon>
        <taxon>Tanacetum</taxon>
    </lineage>
</organism>
<sequence>QTPGSRISILLAVGTPSTGSGNLYCQWELSPGSGNALSQPSGEYHVVPPPITGNFMPPKPDLVFHTAPIAVETAHSTFNVQLSPTKSAQDISHTTRPMAPIIEDWVSDSEDEDVDHLIKDCNFHAKPKTQPTPRNSAHRGYDKQYASSTKKYSQKHIVPAAVLTKSKPVSVTAARPANAAVPKIMATKPRHARSLHTKLKWLMLLRERRENREHVLFSDFQKLNGGYVAFSGNPKGGKISVQTLGSGISILLAVGTPSTGSGNLYCQWELSPDSENALCILFPTPMLFC</sequence>